<feature type="transmembrane region" description="Helical" evidence="5">
    <location>
        <begin position="699"/>
        <end position="716"/>
    </location>
</feature>
<feature type="transmembrane region" description="Helical" evidence="5">
    <location>
        <begin position="838"/>
        <end position="856"/>
    </location>
</feature>
<feature type="transmembrane region" description="Helical" evidence="5">
    <location>
        <begin position="208"/>
        <end position="225"/>
    </location>
</feature>
<feature type="domain" description="Major facilitator superfamily (MFS) profile" evidence="6">
    <location>
        <begin position="21"/>
        <end position="456"/>
    </location>
</feature>
<feature type="transmembrane region" description="Helical" evidence="5">
    <location>
        <begin position="808"/>
        <end position="831"/>
    </location>
</feature>
<feature type="transmembrane region" description="Helical" evidence="5">
    <location>
        <begin position="636"/>
        <end position="659"/>
    </location>
</feature>
<feature type="transmembrane region" description="Helical" evidence="5">
    <location>
        <begin position="121"/>
        <end position="139"/>
    </location>
</feature>
<dbReference type="AlphaFoldDB" id="A0A6J2KJ72"/>
<proteinExistence type="predicted"/>
<dbReference type="RefSeq" id="XP_028042115.1">
    <property type="nucleotide sequence ID" value="XM_028186314.1"/>
</dbReference>
<dbReference type="InterPro" id="IPR036259">
    <property type="entry name" value="MFS_trans_sf"/>
</dbReference>
<dbReference type="Proteomes" id="UP000504629">
    <property type="component" value="Unplaced"/>
</dbReference>
<dbReference type="GO" id="GO:0022857">
    <property type="term" value="F:transmembrane transporter activity"/>
    <property type="evidence" value="ECO:0007669"/>
    <property type="project" value="InterPro"/>
</dbReference>
<evidence type="ECO:0000256" key="4">
    <source>
        <dbReference type="ARBA" id="ARBA00023136"/>
    </source>
</evidence>
<evidence type="ECO:0000256" key="5">
    <source>
        <dbReference type="SAM" id="Phobius"/>
    </source>
</evidence>
<evidence type="ECO:0000256" key="2">
    <source>
        <dbReference type="ARBA" id="ARBA00022692"/>
    </source>
</evidence>
<evidence type="ECO:0000256" key="1">
    <source>
        <dbReference type="ARBA" id="ARBA00004141"/>
    </source>
</evidence>
<dbReference type="FunFam" id="1.20.1250.20:FF:000023">
    <property type="entry name" value="Solute carrier family 22 member 6"/>
    <property type="match status" value="2"/>
</dbReference>
<evidence type="ECO:0000313" key="8">
    <source>
        <dbReference type="RefSeq" id="XP_028042115.1"/>
    </source>
</evidence>
<feature type="transmembrane region" description="Helical" evidence="5">
    <location>
        <begin position="777"/>
        <end position="796"/>
    </location>
</feature>
<comment type="subcellular location">
    <subcellularLocation>
        <location evidence="1">Membrane</location>
        <topology evidence="1">Multi-pass membrane protein</topology>
    </subcellularLocation>
</comment>
<keyword evidence="4 5" id="KW-0472">Membrane</keyword>
<feature type="transmembrane region" description="Helical" evidence="5">
    <location>
        <begin position="922"/>
        <end position="942"/>
    </location>
</feature>
<accession>A0A6J2KJ72</accession>
<dbReference type="InterPro" id="IPR020846">
    <property type="entry name" value="MFS_dom"/>
</dbReference>
<feature type="transmembrane region" description="Helical" evidence="5">
    <location>
        <begin position="317"/>
        <end position="341"/>
    </location>
</feature>
<feature type="transmembrane region" description="Helical" evidence="5">
    <location>
        <begin position="284"/>
        <end position="305"/>
    </location>
</feature>
<keyword evidence="2 5" id="KW-0812">Transmembrane</keyword>
<gene>
    <name evidence="8" type="primary">LOC114251894</name>
</gene>
<feature type="transmembrane region" description="Helical" evidence="5">
    <location>
        <begin position="612"/>
        <end position="630"/>
    </location>
</feature>
<dbReference type="Pfam" id="PF00083">
    <property type="entry name" value="Sugar_tr"/>
    <property type="match status" value="2"/>
</dbReference>
<dbReference type="GeneID" id="114251894"/>
<keyword evidence="7" id="KW-1185">Reference proteome</keyword>
<dbReference type="Gene3D" id="1.20.1250.20">
    <property type="entry name" value="MFS general substrate transporter like domains"/>
    <property type="match status" value="2"/>
</dbReference>
<dbReference type="InterPro" id="IPR005828">
    <property type="entry name" value="MFS_sugar_transport-like"/>
</dbReference>
<keyword evidence="3 5" id="KW-1133">Transmembrane helix</keyword>
<dbReference type="SUPFAM" id="SSF103473">
    <property type="entry name" value="MFS general substrate transporter"/>
    <property type="match status" value="2"/>
</dbReference>
<name>A0A6J2KJ72_BOMMA</name>
<feature type="domain" description="Major facilitator superfamily (MFS) profile" evidence="6">
    <location>
        <begin position="512"/>
        <end position="947"/>
    </location>
</feature>
<feature type="transmembrane region" description="Helical" evidence="5">
    <location>
        <begin position="431"/>
        <end position="451"/>
    </location>
</feature>
<dbReference type="PROSITE" id="PS00217">
    <property type="entry name" value="SUGAR_TRANSPORT_2"/>
    <property type="match status" value="1"/>
</dbReference>
<evidence type="ECO:0000259" key="6">
    <source>
        <dbReference type="PROSITE" id="PS50850"/>
    </source>
</evidence>
<dbReference type="CDD" id="cd17317">
    <property type="entry name" value="MFS_SLC22"/>
    <property type="match status" value="1"/>
</dbReference>
<evidence type="ECO:0000313" key="7">
    <source>
        <dbReference type="Proteomes" id="UP000504629"/>
    </source>
</evidence>
<dbReference type="InterPro" id="IPR005829">
    <property type="entry name" value="Sugar_transporter_CS"/>
</dbReference>
<feature type="transmembrane region" description="Helical" evidence="5">
    <location>
        <begin position="145"/>
        <end position="167"/>
    </location>
</feature>
<dbReference type="GO" id="GO:0016020">
    <property type="term" value="C:membrane"/>
    <property type="evidence" value="ECO:0007669"/>
    <property type="project" value="UniProtKB-SubCell"/>
</dbReference>
<sequence>MSNEDAIETIIGAFGKYQTWIAFLIIIGRYPVEYQLTNVVFIMPSVEYICLDEGAMNATNYCPCENPKYDTSTIVSSVTTEWDLICDRSSLASLAQSMMQIGIVPGSVIFGHISDRYGRKIASILSLFFQVVIVAISAVVPEYWMFLVCRFAIGITVGGTMLCTYVLKVELSGKSFRPYLVGLAEVAFVTGYMTLPIIAYFVREWRTLQLVTSLPWLFIGFYYWLIPESPRWLISVGKKQEAIKVLTYIAKKNNRPTDNIESIIDKIEDEKPGSMMDLFRTPKIRVYTVIAAIVWMLCAHTHFGINQYIGRLQGNVYLNVFISASCLIPATILVVVATLYFRRKISIVTNFTLVALSLIVIIFIPGDLTAVRNAFAIIGQAGAFTSFVQVYLYSSEIFPTVIRNSAMGFASVFARIGGFVAPFVVNIGIEWISITIFSSLALCAAGLCCFFPETKDITLINTIKETERAQDKRQDQRLYLTAHNYFQFLLLMAADDAIETTIGSFGKYQTWILILITLGRYPVEFQLVNIVFIMPNVEYVCLDDGALNRTNYCPCANPKYDTNTIVSSVTTEWNLICDRTSLASLAQSIMQIGIIPGSVIFGYMSDRHGRKIASLLSLFCQVLAVAISAIVTEYWMFVVCRFVIGITVGGTIICTYVLIVELSGKSFRPYLVGLSEVSYVTGYMTLPIIAYFIRDWRTLQLVTSLPWLFVGFYYWLIPESPRWLISVGRKNEAIKILTYIAKKNKRPTNNIATIVDNVENEKPGSVIDLFKTSKIRMYTIISALVWMLCAHTYYGINQYIGNLQGNLYLNVFISAICLIPGIVLVVIAALYFKRKKSIIASFTTVAVSLVIIEFIPGKSTTVDIAFAIIGQTGARSVFVQIYLHSCEIFPTVIRNSAMGFSSIFARIGGFVAPFVVNIGIEGVSVAIFCSLAVCAATLCCFLPETKGIVLKNTIQETEQCHARKKSDHAEKTADNTCI</sequence>
<feature type="transmembrane region" description="Helical" evidence="5">
    <location>
        <begin position="348"/>
        <end position="368"/>
    </location>
</feature>
<reference evidence="8" key="1">
    <citation type="submission" date="2025-08" db="UniProtKB">
        <authorList>
            <consortium name="RefSeq"/>
        </authorList>
    </citation>
    <scope>IDENTIFICATION</scope>
    <source>
        <tissue evidence="8">Silk gland</tissue>
    </source>
</reference>
<feature type="transmembrane region" description="Helical" evidence="5">
    <location>
        <begin position="179"/>
        <end position="202"/>
    </location>
</feature>
<evidence type="ECO:0000256" key="3">
    <source>
        <dbReference type="ARBA" id="ARBA00022989"/>
    </source>
</evidence>
<dbReference type="KEGG" id="bman:114251894"/>
<feature type="transmembrane region" description="Helical" evidence="5">
    <location>
        <begin position="406"/>
        <end position="425"/>
    </location>
</feature>
<organism evidence="7 8">
    <name type="scientific">Bombyx mandarina</name>
    <name type="common">Wild silk moth</name>
    <name type="synonym">Wild silkworm</name>
    <dbReference type="NCBI Taxonomy" id="7092"/>
    <lineage>
        <taxon>Eukaryota</taxon>
        <taxon>Metazoa</taxon>
        <taxon>Ecdysozoa</taxon>
        <taxon>Arthropoda</taxon>
        <taxon>Hexapoda</taxon>
        <taxon>Insecta</taxon>
        <taxon>Pterygota</taxon>
        <taxon>Neoptera</taxon>
        <taxon>Endopterygota</taxon>
        <taxon>Lepidoptera</taxon>
        <taxon>Glossata</taxon>
        <taxon>Ditrysia</taxon>
        <taxon>Bombycoidea</taxon>
        <taxon>Bombycidae</taxon>
        <taxon>Bombycinae</taxon>
        <taxon>Bombyx</taxon>
    </lineage>
</organism>
<dbReference type="OrthoDB" id="5296287at2759"/>
<dbReference type="PANTHER" id="PTHR24064">
    <property type="entry name" value="SOLUTE CARRIER FAMILY 22 MEMBER"/>
    <property type="match status" value="1"/>
</dbReference>
<feature type="transmembrane region" description="Helical" evidence="5">
    <location>
        <begin position="671"/>
        <end position="693"/>
    </location>
</feature>
<feature type="transmembrane region" description="Helical" evidence="5">
    <location>
        <begin position="374"/>
        <end position="394"/>
    </location>
</feature>
<dbReference type="PROSITE" id="PS50850">
    <property type="entry name" value="MFS"/>
    <property type="match status" value="2"/>
</dbReference>
<protein>
    <submittedName>
        <fullName evidence="8">Organic cation transporter-like protein</fullName>
    </submittedName>
</protein>